<dbReference type="PANTHER" id="PTHR40060">
    <property type="entry name" value="UPF0316 PROTEIN YEBE"/>
    <property type="match status" value="1"/>
</dbReference>
<dbReference type="InterPro" id="IPR019264">
    <property type="entry name" value="DUF2179"/>
</dbReference>
<reference evidence="9 10" key="1">
    <citation type="submission" date="2021-04" db="EMBL/GenBank/DDBJ databases">
        <title>Metabacillus sp. strain KIGAM252 whole genome sequence.</title>
        <authorList>
            <person name="Seo M.-J."/>
            <person name="Cho E.-S."/>
            <person name="Hwang C.Y."/>
            <person name="Yoon D.J."/>
        </authorList>
    </citation>
    <scope>NUCLEOTIDE SEQUENCE [LARGE SCALE GENOMIC DNA]</scope>
    <source>
        <strain evidence="9 10">KIGAM252</strain>
    </source>
</reference>
<organism evidence="9 10">
    <name type="scientific">Metabacillus flavus</name>
    <dbReference type="NCBI Taxonomy" id="2823519"/>
    <lineage>
        <taxon>Bacteria</taxon>
        <taxon>Bacillati</taxon>
        <taxon>Bacillota</taxon>
        <taxon>Bacilli</taxon>
        <taxon>Bacillales</taxon>
        <taxon>Bacillaceae</taxon>
        <taxon>Metabacillus</taxon>
    </lineage>
</organism>
<dbReference type="PANTHER" id="PTHR40060:SF1">
    <property type="entry name" value="UPF0316 PROTEIN YEBE"/>
    <property type="match status" value="1"/>
</dbReference>
<evidence type="ECO:0000256" key="2">
    <source>
        <dbReference type="ARBA" id="ARBA00022475"/>
    </source>
</evidence>
<dbReference type="EMBL" id="JAGVRK010000001">
    <property type="protein sequence ID" value="MBS2969227.1"/>
    <property type="molecule type" value="Genomic_DNA"/>
</dbReference>
<feature type="transmembrane region" description="Helical" evidence="6">
    <location>
        <begin position="43"/>
        <end position="63"/>
    </location>
</feature>
<accession>A0ABS5LEQ9</accession>
<feature type="transmembrane region" description="Helical" evidence="6">
    <location>
        <begin position="12"/>
        <end position="31"/>
    </location>
</feature>
<comment type="caution">
    <text evidence="9">The sequence shown here is derived from an EMBL/GenBank/DDBJ whole genome shotgun (WGS) entry which is preliminary data.</text>
</comment>
<feature type="domain" description="DUF2179" evidence="7">
    <location>
        <begin position="120"/>
        <end position="172"/>
    </location>
</feature>
<dbReference type="InterPro" id="IPR022930">
    <property type="entry name" value="UPF0316"/>
</dbReference>
<dbReference type="InterPro" id="IPR044035">
    <property type="entry name" value="DUF5698"/>
</dbReference>
<evidence type="ECO:0000256" key="3">
    <source>
        <dbReference type="ARBA" id="ARBA00022692"/>
    </source>
</evidence>
<evidence type="ECO:0000256" key="4">
    <source>
        <dbReference type="ARBA" id="ARBA00022989"/>
    </source>
</evidence>
<evidence type="ECO:0000256" key="5">
    <source>
        <dbReference type="ARBA" id="ARBA00023136"/>
    </source>
</evidence>
<feature type="transmembrane region" description="Helical" evidence="6">
    <location>
        <begin position="69"/>
        <end position="87"/>
    </location>
</feature>
<keyword evidence="10" id="KW-1185">Reference proteome</keyword>
<evidence type="ECO:0000256" key="6">
    <source>
        <dbReference type="HAMAP-Rule" id="MF_01515"/>
    </source>
</evidence>
<keyword evidence="4 6" id="KW-1133">Transmembrane helix</keyword>
<keyword evidence="5 6" id="KW-0472">Membrane</keyword>
<name>A0ABS5LEQ9_9BACI</name>
<comment type="similarity">
    <text evidence="6">Belongs to the UPF0316 family.</text>
</comment>
<feature type="domain" description="DUF5698" evidence="8">
    <location>
        <begin position="30"/>
        <end position="86"/>
    </location>
</feature>
<evidence type="ECO:0000313" key="9">
    <source>
        <dbReference type="EMBL" id="MBS2969227.1"/>
    </source>
</evidence>
<keyword evidence="2 6" id="KW-1003">Cell membrane</keyword>
<dbReference type="Proteomes" id="UP000682403">
    <property type="component" value="Unassembled WGS sequence"/>
</dbReference>
<dbReference type="CDD" id="cd16381">
    <property type="entry name" value="YitT_C_like_1"/>
    <property type="match status" value="1"/>
</dbReference>
<dbReference type="HAMAP" id="MF_01515">
    <property type="entry name" value="UPF0316"/>
    <property type="match status" value="1"/>
</dbReference>
<comment type="subcellular location">
    <subcellularLocation>
        <location evidence="1 6">Cell membrane</location>
        <topology evidence="1 6">Multi-pass membrane protein</topology>
    </subcellularLocation>
</comment>
<evidence type="ECO:0000259" key="7">
    <source>
        <dbReference type="Pfam" id="PF10035"/>
    </source>
</evidence>
<protein>
    <recommendedName>
        <fullName evidence="6">UPF0316 protein J9317_10675</fullName>
    </recommendedName>
</protein>
<evidence type="ECO:0000256" key="1">
    <source>
        <dbReference type="ARBA" id="ARBA00004651"/>
    </source>
</evidence>
<sequence>MYFYRNGVFFLLLQPLLIFVLQILYVPILTLRTIFLVKNQTRAAAGVGLMEAAIYIVALGIVFQDLSNIYNIIAYVLGFSVGLYLGGKLENRLAIGYVTHHVNLNERSDELVHALRNAGFGVTVFTGQGLNSMRYRLDIVAKRSREQELMEIVEEIEPKAFMTSYELRSFKGGYMVNSMKKRAKKFNSEKNQEQAKTGDSQ</sequence>
<evidence type="ECO:0000259" key="8">
    <source>
        <dbReference type="Pfam" id="PF18955"/>
    </source>
</evidence>
<proteinExistence type="inferred from homology"/>
<dbReference type="NCBIfam" id="NF003194">
    <property type="entry name" value="PRK04164.1-5"/>
    <property type="match status" value="1"/>
</dbReference>
<evidence type="ECO:0000313" key="10">
    <source>
        <dbReference type="Proteomes" id="UP000682403"/>
    </source>
</evidence>
<keyword evidence="3 6" id="KW-0812">Transmembrane</keyword>
<dbReference type="Pfam" id="PF10035">
    <property type="entry name" value="DUF2179"/>
    <property type="match status" value="1"/>
</dbReference>
<gene>
    <name evidence="9" type="ORF">J9317_10675</name>
</gene>
<dbReference type="Pfam" id="PF18955">
    <property type="entry name" value="DUF5698"/>
    <property type="match status" value="1"/>
</dbReference>